<dbReference type="CDD" id="cd00067">
    <property type="entry name" value="GAL4"/>
    <property type="match status" value="1"/>
</dbReference>
<evidence type="ECO:0000256" key="3">
    <source>
        <dbReference type="ARBA" id="ARBA00023015"/>
    </source>
</evidence>
<dbReference type="GO" id="GO:0005634">
    <property type="term" value="C:nucleus"/>
    <property type="evidence" value="ECO:0007669"/>
    <property type="project" value="UniProtKB-SubCell"/>
</dbReference>
<keyword evidence="2" id="KW-0479">Metal-binding</keyword>
<evidence type="ECO:0000256" key="2">
    <source>
        <dbReference type="ARBA" id="ARBA00022723"/>
    </source>
</evidence>
<dbReference type="PANTHER" id="PTHR31001">
    <property type="entry name" value="UNCHARACTERIZED TRANSCRIPTIONAL REGULATORY PROTEIN"/>
    <property type="match status" value="1"/>
</dbReference>
<dbReference type="RefSeq" id="XP_056772147.1">
    <property type="nucleotide sequence ID" value="XM_056904380.1"/>
</dbReference>
<name>A0AAD6CHU4_9EURO</name>
<reference evidence="9" key="1">
    <citation type="submission" date="2022-12" db="EMBL/GenBank/DDBJ databases">
        <authorList>
            <person name="Petersen C."/>
        </authorList>
    </citation>
    <scope>NUCLEOTIDE SEQUENCE</scope>
    <source>
        <strain evidence="9">IBT 16125</strain>
    </source>
</reference>
<keyword evidence="4" id="KW-0238">DNA-binding</keyword>
<dbReference type="Proteomes" id="UP001213681">
    <property type="component" value="Unassembled WGS sequence"/>
</dbReference>
<evidence type="ECO:0000256" key="1">
    <source>
        <dbReference type="ARBA" id="ARBA00004123"/>
    </source>
</evidence>
<evidence type="ECO:0000256" key="5">
    <source>
        <dbReference type="ARBA" id="ARBA00023163"/>
    </source>
</evidence>
<dbReference type="SMART" id="SM00906">
    <property type="entry name" value="Fungal_trans"/>
    <property type="match status" value="1"/>
</dbReference>
<organism evidence="9 10">
    <name type="scientific">Penicillium daleae</name>
    <dbReference type="NCBI Taxonomy" id="63821"/>
    <lineage>
        <taxon>Eukaryota</taxon>
        <taxon>Fungi</taxon>
        <taxon>Dikarya</taxon>
        <taxon>Ascomycota</taxon>
        <taxon>Pezizomycotina</taxon>
        <taxon>Eurotiomycetes</taxon>
        <taxon>Eurotiomycetidae</taxon>
        <taxon>Eurotiales</taxon>
        <taxon>Aspergillaceae</taxon>
        <taxon>Penicillium</taxon>
    </lineage>
</organism>
<dbReference type="AlphaFoldDB" id="A0AAD6CHU4"/>
<dbReference type="EMBL" id="JAPVEA010000001">
    <property type="protein sequence ID" value="KAJ5465300.1"/>
    <property type="molecule type" value="Genomic_DNA"/>
</dbReference>
<feature type="region of interest" description="Disordered" evidence="7">
    <location>
        <begin position="687"/>
        <end position="715"/>
    </location>
</feature>
<evidence type="ECO:0000256" key="4">
    <source>
        <dbReference type="ARBA" id="ARBA00023125"/>
    </source>
</evidence>
<dbReference type="PROSITE" id="PS00463">
    <property type="entry name" value="ZN2_CY6_FUNGAL_1"/>
    <property type="match status" value="1"/>
</dbReference>
<dbReference type="GO" id="GO:0008270">
    <property type="term" value="F:zinc ion binding"/>
    <property type="evidence" value="ECO:0007669"/>
    <property type="project" value="InterPro"/>
</dbReference>
<dbReference type="GO" id="GO:0000981">
    <property type="term" value="F:DNA-binding transcription factor activity, RNA polymerase II-specific"/>
    <property type="evidence" value="ECO:0007669"/>
    <property type="project" value="InterPro"/>
</dbReference>
<gene>
    <name evidence="9" type="ORF">N7458_000986</name>
</gene>
<feature type="compositionally biased region" description="Polar residues" evidence="7">
    <location>
        <begin position="1"/>
        <end position="15"/>
    </location>
</feature>
<keyword evidence="6" id="KW-0539">Nucleus</keyword>
<evidence type="ECO:0000259" key="8">
    <source>
        <dbReference type="PROSITE" id="PS50048"/>
    </source>
</evidence>
<sequence>MRGNTSHPGDTQAQPRASPDRAYSSADGGAPKPREKARRRNRVIHSCLECRRRKLKCDRGNPCKSCQNLGEECLYVSNATSDAQFRQRLVQMKEAKDEIDSSFRETLGTRSLQSGKRVARRKRSRHAEDESEGSDSSVHEDFLEPTPLAVHDAAYGDEVDDDIEDLGFRIGRMRLGERIGGHYRPRIADEIMSSLQNLSKRSTPSVPPIVPSIPANENFKPGPSFTAVSLDFAFGQPLAQDSLLKYIPPRNIADKLLQRYWDAVHPVARVLHRPSFAHRYQTLWEAVENEYLVVPSVLALVCAVLFSAVVSMSEAEVLESCRVDRGELKNQLKLGVESSLAKAQLLKSTKFETLQAFVTYLLSMCVDEISRAHTVLTGMAIRIAECMGLHRDPSEYSFSPIECHVRRLVWYQICYLDLKTSEIQGPRPYISNDGYTTQLPIDVSTARSPQSPSSPATWNDLIFSSIRFECQEMQRECLVMRNRVDRKKLSLTKAISKIEDFRLSMDAKYGSYLNTATPGPVQRMAHLVMKLFTGHLYLIMLHRHLNSVTYRIPDRLRQIILTKGTDALEAAVELESADDLKPWAWYFGAYHQYHTAFLLLVEVFTYPMRREANRLWQCFDFIFGEALANVPPLQTNNPTLQDIIAHRDIKARYLLTMVCVRMQEYRKAKGLKDPVQFNDSMIVLTPQKDGDSSDPRMPLNFAHGEPIPQPESHTQSAPVNVAVSTEDMHTGTALLLPTLTIESDFVPAEFPSAIENTASAWASSSESFSPWVQYGESDPDGDNYPRLQPTYPQSYAASATTESLSTSQYDVRPGMAEIDTQMLEIDWNLWDSIFPPQINDGNLDVSDDYMWQSYGAYQPPF</sequence>
<dbReference type="SMART" id="SM00066">
    <property type="entry name" value="GAL4"/>
    <property type="match status" value="1"/>
</dbReference>
<evidence type="ECO:0000313" key="9">
    <source>
        <dbReference type="EMBL" id="KAJ5465300.1"/>
    </source>
</evidence>
<dbReference type="SUPFAM" id="SSF57701">
    <property type="entry name" value="Zn2/Cys6 DNA-binding domain"/>
    <property type="match status" value="1"/>
</dbReference>
<dbReference type="GO" id="GO:0003677">
    <property type="term" value="F:DNA binding"/>
    <property type="evidence" value="ECO:0007669"/>
    <property type="project" value="UniProtKB-KW"/>
</dbReference>
<feature type="region of interest" description="Disordered" evidence="7">
    <location>
        <begin position="1"/>
        <end position="40"/>
    </location>
</feature>
<keyword evidence="3" id="KW-0805">Transcription regulation</keyword>
<protein>
    <recommendedName>
        <fullName evidence="8">Zn(2)-C6 fungal-type domain-containing protein</fullName>
    </recommendedName>
</protein>
<dbReference type="InterPro" id="IPR036864">
    <property type="entry name" value="Zn2-C6_fun-type_DNA-bd_sf"/>
</dbReference>
<evidence type="ECO:0000256" key="7">
    <source>
        <dbReference type="SAM" id="MobiDB-lite"/>
    </source>
</evidence>
<comment type="caution">
    <text evidence="9">The sequence shown here is derived from an EMBL/GenBank/DDBJ whole genome shotgun (WGS) entry which is preliminary data.</text>
</comment>
<dbReference type="GeneID" id="81594623"/>
<dbReference type="GO" id="GO:0006351">
    <property type="term" value="P:DNA-templated transcription"/>
    <property type="evidence" value="ECO:0007669"/>
    <property type="project" value="InterPro"/>
</dbReference>
<dbReference type="PANTHER" id="PTHR31001:SF40">
    <property type="entry name" value="ZN(II)2CYS6 TRANSCRIPTION FACTOR (EUROFUNG)"/>
    <property type="match status" value="1"/>
</dbReference>
<accession>A0AAD6CHU4</accession>
<feature type="domain" description="Zn(2)-C6 fungal-type" evidence="8">
    <location>
        <begin position="46"/>
        <end position="75"/>
    </location>
</feature>
<evidence type="ECO:0000256" key="6">
    <source>
        <dbReference type="ARBA" id="ARBA00023242"/>
    </source>
</evidence>
<keyword evidence="10" id="KW-1185">Reference proteome</keyword>
<dbReference type="PROSITE" id="PS50048">
    <property type="entry name" value="ZN2_CY6_FUNGAL_2"/>
    <property type="match status" value="1"/>
</dbReference>
<comment type="subcellular location">
    <subcellularLocation>
        <location evidence="1">Nucleus</location>
    </subcellularLocation>
</comment>
<feature type="region of interest" description="Disordered" evidence="7">
    <location>
        <begin position="106"/>
        <end position="141"/>
    </location>
</feature>
<dbReference type="InterPro" id="IPR050613">
    <property type="entry name" value="Sec_Metabolite_Reg"/>
</dbReference>
<dbReference type="CDD" id="cd12148">
    <property type="entry name" value="fungal_TF_MHR"/>
    <property type="match status" value="1"/>
</dbReference>
<evidence type="ECO:0000313" key="10">
    <source>
        <dbReference type="Proteomes" id="UP001213681"/>
    </source>
</evidence>
<keyword evidence="5" id="KW-0804">Transcription</keyword>
<proteinExistence type="predicted"/>
<dbReference type="Gene3D" id="4.10.240.10">
    <property type="entry name" value="Zn(2)-C6 fungal-type DNA-binding domain"/>
    <property type="match status" value="1"/>
</dbReference>
<dbReference type="Pfam" id="PF00172">
    <property type="entry name" value="Zn_clus"/>
    <property type="match status" value="1"/>
</dbReference>
<dbReference type="Pfam" id="PF04082">
    <property type="entry name" value="Fungal_trans"/>
    <property type="match status" value="1"/>
</dbReference>
<dbReference type="InterPro" id="IPR001138">
    <property type="entry name" value="Zn2Cys6_DnaBD"/>
</dbReference>
<reference evidence="9" key="2">
    <citation type="journal article" date="2023" name="IMA Fungus">
        <title>Comparative genomic study of the Penicillium genus elucidates a diverse pangenome and 15 lateral gene transfer events.</title>
        <authorList>
            <person name="Petersen C."/>
            <person name="Sorensen T."/>
            <person name="Nielsen M.R."/>
            <person name="Sondergaard T.E."/>
            <person name="Sorensen J.L."/>
            <person name="Fitzpatrick D.A."/>
            <person name="Frisvad J.C."/>
            <person name="Nielsen K.L."/>
        </authorList>
    </citation>
    <scope>NUCLEOTIDE SEQUENCE</scope>
    <source>
        <strain evidence="9">IBT 16125</strain>
    </source>
</reference>
<dbReference type="InterPro" id="IPR007219">
    <property type="entry name" value="XnlR_reg_dom"/>
</dbReference>